<dbReference type="Pfam" id="PF00465">
    <property type="entry name" value="Fe-ADH"/>
    <property type="match status" value="1"/>
</dbReference>
<gene>
    <name evidence="6" type="ORF">SAMN02194393_04155</name>
</gene>
<dbReference type="PANTHER" id="PTHR11496">
    <property type="entry name" value="ALCOHOL DEHYDROGENASE"/>
    <property type="match status" value="1"/>
</dbReference>
<dbReference type="Pfam" id="PF25137">
    <property type="entry name" value="ADH_Fe_C"/>
    <property type="match status" value="1"/>
</dbReference>
<keyword evidence="2" id="KW-0560">Oxidoreductase</keyword>
<keyword evidence="7" id="KW-1185">Reference proteome</keyword>
<dbReference type="GO" id="GO:0046872">
    <property type="term" value="F:metal ion binding"/>
    <property type="evidence" value="ECO:0007669"/>
    <property type="project" value="InterPro"/>
</dbReference>
<dbReference type="STRING" id="36842.SAMN02194393_04155"/>
<dbReference type="SUPFAM" id="SSF56796">
    <property type="entry name" value="Dehydroquinate synthase-like"/>
    <property type="match status" value="1"/>
</dbReference>
<organism evidence="6 7">
    <name type="scientific">Maledivibacter halophilus</name>
    <dbReference type="NCBI Taxonomy" id="36842"/>
    <lineage>
        <taxon>Bacteria</taxon>
        <taxon>Bacillati</taxon>
        <taxon>Bacillota</taxon>
        <taxon>Clostridia</taxon>
        <taxon>Peptostreptococcales</taxon>
        <taxon>Caminicellaceae</taxon>
        <taxon>Maledivibacter</taxon>
    </lineage>
</organism>
<evidence type="ECO:0000259" key="4">
    <source>
        <dbReference type="Pfam" id="PF00465"/>
    </source>
</evidence>
<evidence type="ECO:0000256" key="3">
    <source>
        <dbReference type="ARBA" id="ARBA00023027"/>
    </source>
</evidence>
<keyword evidence="3" id="KW-0520">NAD</keyword>
<dbReference type="InterPro" id="IPR018211">
    <property type="entry name" value="ADH_Fe_CS"/>
</dbReference>
<dbReference type="Proteomes" id="UP000190285">
    <property type="component" value="Unassembled WGS sequence"/>
</dbReference>
<dbReference type="AlphaFoldDB" id="A0A1T5M941"/>
<dbReference type="OrthoDB" id="9804734at2"/>
<dbReference type="InterPro" id="IPR039697">
    <property type="entry name" value="Alcohol_dehydrogenase_Fe"/>
</dbReference>
<dbReference type="RefSeq" id="WP_079494287.1">
    <property type="nucleotide sequence ID" value="NZ_FUZT01000011.1"/>
</dbReference>
<evidence type="ECO:0000259" key="5">
    <source>
        <dbReference type="Pfam" id="PF25137"/>
    </source>
</evidence>
<reference evidence="6 7" key="1">
    <citation type="submission" date="2017-02" db="EMBL/GenBank/DDBJ databases">
        <authorList>
            <person name="Peterson S.W."/>
        </authorList>
    </citation>
    <scope>NUCLEOTIDE SEQUENCE [LARGE SCALE GENOMIC DNA]</scope>
    <source>
        <strain evidence="6 7">M1</strain>
    </source>
</reference>
<evidence type="ECO:0000313" key="6">
    <source>
        <dbReference type="EMBL" id="SKC84544.1"/>
    </source>
</evidence>
<dbReference type="FunFam" id="3.40.50.1970:FF:000003">
    <property type="entry name" value="Alcohol dehydrogenase, iron-containing"/>
    <property type="match status" value="1"/>
</dbReference>
<evidence type="ECO:0000256" key="2">
    <source>
        <dbReference type="ARBA" id="ARBA00023002"/>
    </source>
</evidence>
<proteinExistence type="inferred from homology"/>
<sequence>MAFKVFTPKQVIFGDNAIKESGVYFKDLGKKALIVTDSIMGKIGNLSILRKVLEDADIKYEVYSKVDSEPTDVMVEEGLEIYINTKCDFLIALGGGSPIDAMKAIGAMVTNQGHITEYMGRIIENCPPPLVAIPTTAGTGSEATQFTIILDTKNDIKMLLKGPSLIPALAIIDSQMTKTVPPHVTAATGIDALTHAIEAYTSKLANPLSDTFALSAAERIFKYLRKAYKNGDDLKAREEMALGALEAGIAFNNSSVTIIHGMSRPIGALFHVPHGISNAMLIVKCLKFVVEGGPSYFADIAKKINLYHKGITDTEASKSLVDEVESLCRDINIPTLKEYGINKDEFFANIEKMAEDALASGSPANTRKQPTKEDIVQIYKSLWE</sequence>
<dbReference type="GO" id="GO:0004022">
    <property type="term" value="F:alcohol dehydrogenase (NAD+) activity"/>
    <property type="evidence" value="ECO:0007669"/>
    <property type="project" value="TreeGrafter"/>
</dbReference>
<dbReference type="EMBL" id="FUZT01000011">
    <property type="protein sequence ID" value="SKC84544.1"/>
    <property type="molecule type" value="Genomic_DNA"/>
</dbReference>
<comment type="similarity">
    <text evidence="1">Belongs to the iron-containing alcohol dehydrogenase family.</text>
</comment>
<dbReference type="InterPro" id="IPR001670">
    <property type="entry name" value="ADH_Fe/GldA"/>
</dbReference>
<protein>
    <submittedName>
        <fullName evidence="6">1,3-propanediol dehydrogenase</fullName>
    </submittedName>
</protein>
<name>A0A1T5M941_9FIRM</name>
<accession>A0A1T5M941</accession>
<dbReference type="Gene3D" id="3.40.50.1970">
    <property type="match status" value="1"/>
</dbReference>
<dbReference type="PROSITE" id="PS00913">
    <property type="entry name" value="ADH_IRON_1"/>
    <property type="match status" value="1"/>
</dbReference>
<dbReference type="CDD" id="cd08194">
    <property type="entry name" value="Fe-ADH-like"/>
    <property type="match status" value="1"/>
</dbReference>
<feature type="domain" description="Alcohol dehydrogenase iron-type/glycerol dehydrogenase GldA" evidence="4">
    <location>
        <begin position="8"/>
        <end position="173"/>
    </location>
</feature>
<feature type="domain" description="Fe-containing alcohol dehydrogenase-like C-terminal" evidence="5">
    <location>
        <begin position="185"/>
        <end position="382"/>
    </location>
</feature>
<evidence type="ECO:0000256" key="1">
    <source>
        <dbReference type="ARBA" id="ARBA00007358"/>
    </source>
</evidence>
<dbReference type="FunFam" id="1.20.1090.10:FF:000001">
    <property type="entry name" value="Aldehyde-alcohol dehydrogenase"/>
    <property type="match status" value="1"/>
</dbReference>
<evidence type="ECO:0000313" key="7">
    <source>
        <dbReference type="Proteomes" id="UP000190285"/>
    </source>
</evidence>
<dbReference type="Gene3D" id="1.20.1090.10">
    <property type="entry name" value="Dehydroquinate synthase-like - alpha domain"/>
    <property type="match status" value="1"/>
</dbReference>
<dbReference type="PANTHER" id="PTHR11496:SF102">
    <property type="entry name" value="ALCOHOL DEHYDROGENASE 4"/>
    <property type="match status" value="1"/>
</dbReference>
<dbReference type="InterPro" id="IPR056798">
    <property type="entry name" value="ADH_Fe_C"/>
</dbReference>